<dbReference type="InterPro" id="IPR029068">
    <property type="entry name" value="Glyas_Bleomycin-R_OHBP_Dase"/>
</dbReference>
<keyword evidence="5" id="KW-1185">Reference proteome</keyword>
<name>A0A6I3SZY9_9BURK</name>
<sequence length="116" mass="12349">MRLNHLDLAVPDVAATADFFVRGCGFTQRSTRGANAMAVLQAEDGFVLVLTATMDPHYPEGFHIGFLQPSDDAVHAAHATLMDAGFDAPPPAVGYGCLQFWVRAPGGIVVEIGHRS</sequence>
<dbReference type="Pfam" id="PF00903">
    <property type="entry name" value="Glyoxalase"/>
    <property type="match status" value="1"/>
</dbReference>
<dbReference type="Proteomes" id="UP000622638">
    <property type="component" value="Unassembled WGS sequence"/>
</dbReference>
<dbReference type="Gene3D" id="3.10.180.10">
    <property type="entry name" value="2,3-Dihydroxybiphenyl 1,2-Dioxygenase, domain 1"/>
    <property type="match status" value="1"/>
</dbReference>
<dbReference type="SUPFAM" id="SSF54593">
    <property type="entry name" value="Glyoxalase/Bleomycin resistance protein/Dihydroxybiphenyl dioxygenase"/>
    <property type="match status" value="1"/>
</dbReference>
<gene>
    <name evidence="2" type="ORF">GCM10011572_03350</name>
    <name evidence="3" type="ORF">GM672_10025</name>
</gene>
<comment type="caution">
    <text evidence="3">The sequence shown here is derived from an EMBL/GenBank/DDBJ whole genome shotgun (WGS) entry which is preliminary data.</text>
</comment>
<dbReference type="EMBL" id="WNKZ01000022">
    <property type="protein sequence ID" value="MTV53067.1"/>
    <property type="molecule type" value="Genomic_DNA"/>
</dbReference>
<protein>
    <submittedName>
        <fullName evidence="2">Glyoxalase superfamily protein</fullName>
    </submittedName>
    <submittedName>
        <fullName evidence="3">VOC family protein</fullName>
    </submittedName>
</protein>
<accession>A0A6I3SZY9</accession>
<evidence type="ECO:0000313" key="3">
    <source>
        <dbReference type="EMBL" id="MTV53067.1"/>
    </source>
</evidence>
<evidence type="ECO:0000259" key="1">
    <source>
        <dbReference type="PROSITE" id="PS51819"/>
    </source>
</evidence>
<proteinExistence type="predicted"/>
<dbReference type="OrthoDB" id="9093825at2"/>
<reference evidence="2" key="4">
    <citation type="submission" date="2024-05" db="EMBL/GenBank/DDBJ databases">
        <authorList>
            <person name="Sun Q."/>
            <person name="Zhou Y."/>
        </authorList>
    </citation>
    <scope>NUCLEOTIDE SEQUENCE</scope>
    <source>
        <strain evidence="2">CGMCC 1.15931</strain>
    </source>
</reference>
<reference evidence="2" key="1">
    <citation type="journal article" date="2014" name="Int. J. Syst. Evol. Microbiol.">
        <title>Complete genome of a new Firmicutes species belonging to the dominant human colonic microbiota ('Ruminococcus bicirculans') reveals two chromosomes and a selective capacity to utilize plant glucans.</title>
        <authorList>
            <consortium name="NISC Comparative Sequencing Program"/>
            <person name="Wegmann U."/>
            <person name="Louis P."/>
            <person name="Goesmann A."/>
            <person name="Henrissat B."/>
            <person name="Duncan S.H."/>
            <person name="Flint H.J."/>
        </authorList>
    </citation>
    <scope>NUCLEOTIDE SEQUENCE</scope>
    <source>
        <strain evidence="2">CGMCC 1.15931</strain>
    </source>
</reference>
<dbReference type="CDD" id="cd06587">
    <property type="entry name" value="VOC"/>
    <property type="match status" value="1"/>
</dbReference>
<dbReference type="EMBL" id="BMKG01000001">
    <property type="protein sequence ID" value="GGB84764.1"/>
    <property type="molecule type" value="Genomic_DNA"/>
</dbReference>
<evidence type="ECO:0000313" key="5">
    <source>
        <dbReference type="Proteomes" id="UP000622638"/>
    </source>
</evidence>
<evidence type="ECO:0000313" key="4">
    <source>
        <dbReference type="Proteomes" id="UP000430634"/>
    </source>
</evidence>
<organism evidence="3 4">
    <name type="scientific">Pseudoduganella buxea</name>
    <dbReference type="NCBI Taxonomy" id="1949069"/>
    <lineage>
        <taxon>Bacteria</taxon>
        <taxon>Pseudomonadati</taxon>
        <taxon>Pseudomonadota</taxon>
        <taxon>Betaproteobacteria</taxon>
        <taxon>Burkholderiales</taxon>
        <taxon>Oxalobacteraceae</taxon>
        <taxon>Telluria group</taxon>
        <taxon>Pseudoduganella</taxon>
    </lineage>
</organism>
<dbReference type="PANTHER" id="PTHR36113">
    <property type="entry name" value="LYASE, PUTATIVE-RELATED-RELATED"/>
    <property type="match status" value="1"/>
</dbReference>
<dbReference type="Proteomes" id="UP000430634">
    <property type="component" value="Unassembled WGS sequence"/>
</dbReference>
<dbReference type="InterPro" id="IPR051332">
    <property type="entry name" value="Fosfomycin_Res_Enzymes"/>
</dbReference>
<dbReference type="RefSeq" id="WP_155470389.1">
    <property type="nucleotide sequence ID" value="NZ_BMKG01000001.1"/>
</dbReference>
<reference evidence="3 4" key="3">
    <citation type="submission" date="2019-11" db="EMBL/GenBank/DDBJ databases">
        <title>Type strains purchased from KCTC, JCM and DSMZ.</title>
        <authorList>
            <person name="Lu H."/>
        </authorList>
    </citation>
    <scope>NUCLEOTIDE SEQUENCE [LARGE SCALE GENOMIC DNA]</scope>
    <source>
        <strain evidence="3 4">KCTC 52429</strain>
    </source>
</reference>
<dbReference type="AlphaFoldDB" id="A0A6I3SZY9"/>
<dbReference type="PANTHER" id="PTHR36113:SF3">
    <property type="entry name" value="SLL5075 PROTEIN"/>
    <property type="match status" value="1"/>
</dbReference>
<dbReference type="InterPro" id="IPR037523">
    <property type="entry name" value="VOC_core"/>
</dbReference>
<dbReference type="PROSITE" id="PS51819">
    <property type="entry name" value="VOC"/>
    <property type="match status" value="1"/>
</dbReference>
<evidence type="ECO:0000313" key="2">
    <source>
        <dbReference type="EMBL" id="GGB84764.1"/>
    </source>
</evidence>
<reference evidence="5" key="2">
    <citation type="journal article" date="2019" name="Int. J. Syst. Evol. Microbiol.">
        <title>The Global Catalogue of Microorganisms (GCM) 10K type strain sequencing project: providing services to taxonomists for standard genome sequencing and annotation.</title>
        <authorList>
            <consortium name="The Broad Institute Genomics Platform"/>
            <consortium name="The Broad Institute Genome Sequencing Center for Infectious Disease"/>
            <person name="Wu L."/>
            <person name="Ma J."/>
        </authorList>
    </citation>
    <scope>NUCLEOTIDE SEQUENCE [LARGE SCALE GENOMIC DNA]</scope>
    <source>
        <strain evidence="5">CGMCC 1.15931</strain>
    </source>
</reference>
<dbReference type="InterPro" id="IPR004360">
    <property type="entry name" value="Glyas_Fos-R_dOase_dom"/>
</dbReference>
<feature type="domain" description="VOC" evidence="1">
    <location>
        <begin position="2"/>
        <end position="115"/>
    </location>
</feature>